<dbReference type="Proteomes" id="UP000740413">
    <property type="component" value="Unassembled WGS sequence"/>
</dbReference>
<protein>
    <submittedName>
        <fullName evidence="1">Uncharacterized protein</fullName>
    </submittedName>
</protein>
<evidence type="ECO:0000313" key="1">
    <source>
        <dbReference type="EMBL" id="MBT2161445.1"/>
    </source>
</evidence>
<gene>
    <name evidence="1" type="ORF">HW347_09220</name>
</gene>
<organism evidence="1 2">
    <name type="scientific">Zobellia barbeyronii</name>
    <dbReference type="NCBI Taxonomy" id="2748009"/>
    <lineage>
        <taxon>Bacteria</taxon>
        <taxon>Pseudomonadati</taxon>
        <taxon>Bacteroidota</taxon>
        <taxon>Flavobacteriia</taxon>
        <taxon>Flavobacteriales</taxon>
        <taxon>Flavobacteriaceae</taxon>
        <taxon>Zobellia</taxon>
    </lineage>
</organism>
<sequence length="101" mass="11908">MNISTTSKSLKSEKSIVKTYFKQLNKQITELRKTFESNFPKYPSRKFEAVREFNIMLVKTKLKLNSIPISETTEKSKIQKRLDRISNEIQKLNKVNQNLIN</sequence>
<reference evidence="2" key="2">
    <citation type="submission" date="2023-07" db="EMBL/GenBank/DDBJ databases">
        <title>Zobellia barbeyronii sp. nov., a new marine flavobacterium, isolated from green and red algae.</title>
        <authorList>
            <person name="Nedashkovskaya O.I."/>
            <person name="Otstavnykh N."/>
            <person name="Zhukova N."/>
            <person name="Guzev K."/>
            <person name="Chausova V."/>
            <person name="Tekutyeva L."/>
            <person name="Mikhailov V."/>
            <person name="Isaeva M."/>
        </authorList>
    </citation>
    <scope>NUCLEOTIDE SEQUENCE [LARGE SCALE GENOMIC DNA]</scope>
    <source>
        <strain evidence="2">KMM 6746</strain>
    </source>
</reference>
<dbReference type="RefSeq" id="WP_155597040.1">
    <property type="nucleotide sequence ID" value="NZ_JACATN010000003.1"/>
</dbReference>
<name>A0ABS5WDH8_9FLAO</name>
<evidence type="ECO:0000313" key="2">
    <source>
        <dbReference type="Proteomes" id="UP000740413"/>
    </source>
</evidence>
<accession>A0ABS5WDH8</accession>
<reference evidence="1 2" key="1">
    <citation type="submission" date="2020-06" db="EMBL/GenBank/DDBJ databases">
        <authorList>
            <person name="Isaeva M.P."/>
            <person name="Chernysheva N.Y."/>
        </authorList>
    </citation>
    <scope>NUCLEOTIDE SEQUENCE [LARGE SCALE GENOMIC DNA]</scope>
    <source>
        <strain evidence="1 2">KMM 6746</strain>
    </source>
</reference>
<comment type="caution">
    <text evidence="1">The sequence shown here is derived from an EMBL/GenBank/DDBJ whole genome shotgun (WGS) entry which is preliminary data.</text>
</comment>
<proteinExistence type="predicted"/>
<dbReference type="EMBL" id="JACATN010000003">
    <property type="protein sequence ID" value="MBT2161445.1"/>
    <property type="molecule type" value="Genomic_DNA"/>
</dbReference>
<keyword evidence="2" id="KW-1185">Reference proteome</keyword>